<dbReference type="AlphaFoldDB" id="A0A7W9V1J9"/>
<name>A0A7W9V1J9_9ACTN</name>
<comment type="caution">
    <text evidence="1">The sequence shown here is derived from an EMBL/GenBank/DDBJ whole genome shotgun (WGS) entry which is preliminary data.</text>
</comment>
<evidence type="ECO:0000313" key="1">
    <source>
        <dbReference type="EMBL" id="MBB5939285.1"/>
    </source>
</evidence>
<accession>A0A7W9V1J9</accession>
<gene>
    <name evidence="1" type="ORF">FHS42_006378</name>
</gene>
<evidence type="ECO:0000313" key="2">
    <source>
        <dbReference type="Proteomes" id="UP000588098"/>
    </source>
</evidence>
<proteinExistence type="predicted"/>
<organism evidence="1 2">
    <name type="scientific">Streptomyces zagrosensis</name>
    <dbReference type="NCBI Taxonomy" id="1042984"/>
    <lineage>
        <taxon>Bacteria</taxon>
        <taxon>Bacillati</taxon>
        <taxon>Actinomycetota</taxon>
        <taxon>Actinomycetes</taxon>
        <taxon>Kitasatosporales</taxon>
        <taxon>Streptomycetaceae</taxon>
        <taxon>Streptomyces</taxon>
    </lineage>
</organism>
<sequence>MLAAHCAREPVLANAARDQLSTGGVERLAWRR</sequence>
<keyword evidence="2" id="KW-1185">Reference proteome</keyword>
<dbReference type="Proteomes" id="UP000588098">
    <property type="component" value="Unassembled WGS sequence"/>
</dbReference>
<protein>
    <submittedName>
        <fullName evidence="1">Uncharacterized protein</fullName>
    </submittedName>
</protein>
<dbReference type="EMBL" id="JACHJL010000022">
    <property type="protein sequence ID" value="MBB5939285.1"/>
    <property type="molecule type" value="Genomic_DNA"/>
</dbReference>
<reference evidence="1 2" key="1">
    <citation type="submission" date="2020-08" db="EMBL/GenBank/DDBJ databases">
        <title>Genomic Encyclopedia of Type Strains, Phase III (KMG-III): the genomes of soil and plant-associated and newly described type strains.</title>
        <authorList>
            <person name="Whitman W."/>
        </authorList>
    </citation>
    <scope>NUCLEOTIDE SEQUENCE [LARGE SCALE GENOMIC DNA]</scope>
    <source>
        <strain evidence="1 2">CECT 8305</strain>
    </source>
</reference>